<feature type="compositionally biased region" description="Polar residues" evidence="2">
    <location>
        <begin position="1"/>
        <end position="16"/>
    </location>
</feature>
<dbReference type="PANTHER" id="PTHR33222:SF4">
    <property type="entry name" value="PROTEIN CURVATURE THYLAKOID 1A, CHLOROPLASTIC"/>
    <property type="match status" value="1"/>
</dbReference>
<dbReference type="RefSeq" id="WP_252663445.1">
    <property type="nucleotide sequence ID" value="NZ_CP098611.1"/>
</dbReference>
<proteinExistence type="predicted"/>
<dbReference type="EMBL" id="CP098611">
    <property type="protein sequence ID" value="USR91421.1"/>
    <property type="molecule type" value="Genomic_DNA"/>
</dbReference>
<protein>
    <submittedName>
        <fullName evidence="5">CAAD domain-containing protein</fullName>
    </submittedName>
</protein>
<evidence type="ECO:0000256" key="3">
    <source>
        <dbReference type="SAM" id="Phobius"/>
    </source>
</evidence>
<comment type="subcellular location">
    <subcellularLocation>
        <location evidence="1">Membrane</location>
        <topology evidence="1">Multi-pass membrane protein</topology>
    </subcellularLocation>
</comment>
<feature type="region of interest" description="Disordered" evidence="2">
    <location>
        <begin position="1"/>
        <end position="42"/>
    </location>
</feature>
<feature type="transmembrane region" description="Helical" evidence="3">
    <location>
        <begin position="105"/>
        <end position="123"/>
    </location>
</feature>
<feature type="transmembrane region" description="Helical" evidence="3">
    <location>
        <begin position="73"/>
        <end position="93"/>
    </location>
</feature>
<keyword evidence="3" id="KW-0812">Transmembrane</keyword>
<accession>A0ABY5ASV6</accession>
<evidence type="ECO:0000256" key="1">
    <source>
        <dbReference type="ARBA" id="ARBA00004141"/>
    </source>
</evidence>
<keyword evidence="3" id="KW-0472">Membrane</keyword>
<reference evidence="5" key="1">
    <citation type="submission" date="2022-06" db="EMBL/GenBank/DDBJ databases">
        <title>Genome sequence of Phormidium yuhuli AB48 isolated from an industrial photobioreactor environment.</title>
        <authorList>
            <person name="Qiu Y."/>
            <person name="Noonan A.J.C."/>
            <person name="Dofher K."/>
            <person name="Koch M."/>
            <person name="Kieft B."/>
            <person name="Lin X."/>
            <person name="Ziels R.M."/>
            <person name="Hallam S.J."/>
        </authorList>
    </citation>
    <scope>NUCLEOTIDE SEQUENCE</scope>
    <source>
        <strain evidence="5">AB48</strain>
    </source>
</reference>
<evidence type="ECO:0000313" key="5">
    <source>
        <dbReference type="EMBL" id="USR91421.1"/>
    </source>
</evidence>
<feature type="domain" description="Cyanobacterial aminoacyl-tRNA synthetase CAAD" evidence="4">
    <location>
        <begin position="62"/>
        <end position="144"/>
    </location>
</feature>
<dbReference type="InterPro" id="IPR033344">
    <property type="entry name" value="CURT1"/>
</dbReference>
<keyword evidence="6" id="KW-1185">Reference proteome</keyword>
<keyword evidence="3" id="KW-1133">Transmembrane helix</keyword>
<dbReference type="Pfam" id="PF14159">
    <property type="entry name" value="CAAD"/>
    <property type="match status" value="1"/>
</dbReference>
<dbReference type="Proteomes" id="UP001056708">
    <property type="component" value="Chromosome"/>
</dbReference>
<evidence type="ECO:0000259" key="4">
    <source>
        <dbReference type="Pfam" id="PF14159"/>
    </source>
</evidence>
<gene>
    <name evidence="5" type="ORF">NEA10_01385</name>
</gene>
<dbReference type="InterPro" id="IPR025564">
    <property type="entry name" value="CAAD_dom"/>
</dbReference>
<dbReference type="PANTHER" id="PTHR33222">
    <property type="match status" value="1"/>
</dbReference>
<sequence length="145" mass="15696">MTSDTTPNGEQTTSPDQPAAAVESKGGELQISNSPANAGNKDQFDQVKTQVLSVLSDLFGIVGHFFSEYKKPLINVTLVMAALITLYLTLSVIDAVNDIPLLSPVFELVGIGYSGWFVFRFLLTADARKELQNKIANFVNRVTGS</sequence>
<evidence type="ECO:0000313" key="6">
    <source>
        <dbReference type="Proteomes" id="UP001056708"/>
    </source>
</evidence>
<evidence type="ECO:0000256" key="2">
    <source>
        <dbReference type="SAM" id="MobiDB-lite"/>
    </source>
</evidence>
<organism evidence="5 6">
    <name type="scientific">Phormidium yuhuli AB48</name>
    <dbReference type="NCBI Taxonomy" id="2940671"/>
    <lineage>
        <taxon>Bacteria</taxon>
        <taxon>Bacillati</taxon>
        <taxon>Cyanobacteriota</taxon>
        <taxon>Cyanophyceae</taxon>
        <taxon>Oscillatoriophycideae</taxon>
        <taxon>Oscillatoriales</taxon>
        <taxon>Oscillatoriaceae</taxon>
        <taxon>Phormidium</taxon>
        <taxon>Phormidium yuhuli</taxon>
    </lineage>
</organism>
<name>A0ABY5ASV6_9CYAN</name>